<name>A0A6J1QSG9_9HYME</name>
<dbReference type="Proteomes" id="UP000504618">
    <property type="component" value="Unplaced"/>
</dbReference>
<organism evidence="1 2">
    <name type="scientific">Temnothorax curvispinosus</name>
    <dbReference type="NCBI Taxonomy" id="300111"/>
    <lineage>
        <taxon>Eukaryota</taxon>
        <taxon>Metazoa</taxon>
        <taxon>Ecdysozoa</taxon>
        <taxon>Arthropoda</taxon>
        <taxon>Hexapoda</taxon>
        <taxon>Insecta</taxon>
        <taxon>Pterygota</taxon>
        <taxon>Neoptera</taxon>
        <taxon>Endopterygota</taxon>
        <taxon>Hymenoptera</taxon>
        <taxon>Apocrita</taxon>
        <taxon>Aculeata</taxon>
        <taxon>Formicoidea</taxon>
        <taxon>Formicidae</taxon>
        <taxon>Myrmicinae</taxon>
        <taxon>Temnothorax</taxon>
    </lineage>
</organism>
<dbReference type="GeneID" id="112462149"/>
<evidence type="ECO:0000313" key="1">
    <source>
        <dbReference type="Proteomes" id="UP000504618"/>
    </source>
</evidence>
<protein>
    <submittedName>
        <fullName evidence="2">Uncharacterized protein LOC112462149</fullName>
    </submittedName>
</protein>
<dbReference type="AlphaFoldDB" id="A0A6J1QSG9"/>
<reference evidence="2" key="1">
    <citation type="submission" date="2025-08" db="UniProtKB">
        <authorList>
            <consortium name="RefSeq"/>
        </authorList>
    </citation>
    <scope>IDENTIFICATION</scope>
    <source>
        <tissue evidence="2">Whole body</tissue>
    </source>
</reference>
<evidence type="ECO:0000313" key="2">
    <source>
        <dbReference type="RefSeq" id="XP_024883545.1"/>
    </source>
</evidence>
<keyword evidence="1" id="KW-1185">Reference proteome</keyword>
<accession>A0A6J1QSG9</accession>
<dbReference type="OrthoDB" id="3176171at2759"/>
<dbReference type="RefSeq" id="XP_024883545.1">
    <property type="nucleotide sequence ID" value="XM_025027777.1"/>
</dbReference>
<sequence>MKRMGPFLEPTDLPRVGHHKVRRLNIVLPSGSKTIGKQTENVDNSLKNKVAKLEKQVINLTKKHVEGSKKPDHVVYGQKPLHRIPKATSSAIFGKSGCSCKSVWSCSSQICGCVKNSNKCGLSCKCDNEMCKNQKPEYDQEKNKLCCN</sequence>
<proteinExistence type="predicted"/>
<gene>
    <name evidence="2" type="primary">LOC112462149</name>
</gene>